<organism evidence="3">
    <name type="scientific">metagenome</name>
    <dbReference type="NCBI Taxonomy" id="256318"/>
    <lineage>
        <taxon>unclassified sequences</taxon>
        <taxon>metagenomes</taxon>
    </lineage>
</organism>
<dbReference type="SUPFAM" id="SSF52402">
    <property type="entry name" value="Adenine nucleotide alpha hydrolases-like"/>
    <property type="match status" value="2"/>
</dbReference>
<comment type="similarity">
    <text evidence="1">Belongs to the universal stress protein A family.</text>
</comment>
<gene>
    <name evidence="3" type="ORF">NOCA1190083</name>
</gene>
<dbReference type="CDD" id="cd00293">
    <property type="entry name" value="USP-like"/>
    <property type="match status" value="1"/>
</dbReference>
<dbReference type="PANTHER" id="PTHR46268">
    <property type="entry name" value="STRESS RESPONSE PROTEIN NHAX"/>
    <property type="match status" value="1"/>
</dbReference>
<reference evidence="3" key="1">
    <citation type="submission" date="2015-08" db="EMBL/GenBank/DDBJ databases">
        <authorList>
            <person name="Babu N.S."/>
            <person name="Beckwith C.J."/>
            <person name="Beseler K.G."/>
            <person name="Brison A."/>
            <person name="Carone J.V."/>
            <person name="Caskin T.P."/>
            <person name="Diamond M."/>
            <person name="Durham M.E."/>
            <person name="Foxe J.M."/>
            <person name="Go M."/>
            <person name="Henderson B.A."/>
            <person name="Jones I.B."/>
            <person name="McGettigan J.A."/>
            <person name="Micheletti S.J."/>
            <person name="Nasrallah M.E."/>
            <person name="Ortiz D."/>
            <person name="Piller C.R."/>
            <person name="Privatt S.R."/>
            <person name="Schneider S.L."/>
            <person name="Sharp S."/>
            <person name="Smith T.C."/>
            <person name="Stanton J.D."/>
            <person name="Ullery H.E."/>
            <person name="Wilson R.J."/>
            <person name="Serrano M.G."/>
            <person name="Buck G."/>
            <person name="Lee V."/>
            <person name="Wang Y."/>
            <person name="Carvalho R."/>
            <person name="Voegtly L."/>
            <person name="Shi R."/>
            <person name="Duckworth R."/>
            <person name="Johnson A."/>
            <person name="Loviza R."/>
            <person name="Walstead R."/>
            <person name="Shah Z."/>
            <person name="Kiflezghi M."/>
            <person name="Wade K."/>
            <person name="Ball S.L."/>
            <person name="Bradley K.W."/>
            <person name="Asai D.J."/>
            <person name="Bowman C.A."/>
            <person name="Russell D.A."/>
            <person name="Pope W.H."/>
            <person name="Jacobs-Sera D."/>
            <person name="Hendrix R.W."/>
            <person name="Hatfull G.F."/>
        </authorList>
    </citation>
    <scope>NUCLEOTIDE SEQUENCE</scope>
</reference>
<dbReference type="InterPro" id="IPR006015">
    <property type="entry name" value="Universal_stress_UspA"/>
</dbReference>
<feature type="domain" description="UspA" evidence="2">
    <location>
        <begin position="164"/>
        <end position="297"/>
    </location>
</feature>
<dbReference type="Gene3D" id="3.40.50.620">
    <property type="entry name" value="HUPs"/>
    <property type="match status" value="2"/>
</dbReference>
<feature type="domain" description="UspA" evidence="2">
    <location>
        <begin position="17"/>
        <end position="152"/>
    </location>
</feature>
<dbReference type="EMBL" id="CZKB01000011">
    <property type="protein sequence ID" value="CUR59764.1"/>
    <property type="molecule type" value="Genomic_DNA"/>
</dbReference>
<name>A0A2P2CCP5_9ZZZZ</name>
<dbReference type="AlphaFoldDB" id="A0A2P2CCP5"/>
<sequence>MTSHTPATDHPSAGKPRIVVGVTGPERERAALRYVAECARRDGAEVVLVHAVHPPYPAPPPSVLLTLDATADVGPWVVQEVSREFKELTAGAVEFRAIWREGPPARVLAELSHDARLVVVQHRHPHGLGRLFTGSTVNGLAAHAACPVVSVPPDWTPGAAPNEVVVGVHEEGGPRDVLEAAFGWAAATHASLRVVHAWRLDAVYDDIITRRVTAEWREEEKTLLREAVADLAQHHPDVRVELEVRHQWPSDVLVDDSQAAALVVVGRHGPRPWEPHHLGSIARTVLREARSPVMVVPLG</sequence>
<dbReference type="InterPro" id="IPR006016">
    <property type="entry name" value="UspA"/>
</dbReference>
<dbReference type="InterPro" id="IPR014729">
    <property type="entry name" value="Rossmann-like_a/b/a_fold"/>
</dbReference>
<evidence type="ECO:0000259" key="2">
    <source>
        <dbReference type="Pfam" id="PF00582"/>
    </source>
</evidence>
<dbReference type="PANTHER" id="PTHR46268:SF6">
    <property type="entry name" value="UNIVERSAL STRESS PROTEIN UP12"/>
    <property type="match status" value="1"/>
</dbReference>
<dbReference type="Pfam" id="PF00582">
    <property type="entry name" value="Usp"/>
    <property type="match status" value="2"/>
</dbReference>
<accession>A0A2P2CCP5</accession>
<proteinExistence type="inferred from homology"/>
<protein>
    <submittedName>
        <fullName evidence="3">Putative UspA domain protein</fullName>
    </submittedName>
</protein>
<evidence type="ECO:0000256" key="1">
    <source>
        <dbReference type="ARBA" id="ARBA00008791"/>
    </source>
</evidence>
<dbReference type="PRINTS" id="PR01438">
    <property type="entry name" value="UNVRSLSTRESS"/>
</dbReference>
<evidence type="ECO:0000313" key="3">
    <source>
        <dbReference type="EMBL" id="CUR59764.1"/>
    </source>
</evidence>